<feature type="transmembrane region" description="Helical" evidence="1">
    <location>
        <begin position="280"/>
        <end position="305"/>
    </location>
</feature>
<dbReference type="Proteomes" id="UP000317155">
    <property type="component" value="Unassembled WGS sequence"/>
</dbReference>
<dbReference type="EMBL" id="VJVV01000006">
    <property type="protein sequence ID" value="TRO81258.1"/>
    <property type="molecule type" value="Genomic_DNA"/>
</dbReference>
<reference evidence="2 3" key="1">
    <citation type="submission" date="2019-07" db="EMBL/GenBank/DDBJ databases">
        <title>Insights of Desulfuromonas acetexigens electromicrobiology.</title>
        <authorList>
            <person name="Katuri K."/>
            <person name="Sapireddy V."/>
            <person name="Shaw D.R."/>
            <person name="Saikaly P."/>
        </authorList>
    </citation>
    <scope>NUCLEOTIDE SEQUENCE [LARGE SCALE GENOMIC DNA]</scope>
    <source>
        <strain evidence="2 3">2873</strain>
    </source>
</reference>
<keyword evidence="1" id="KW-0812">Transmembrane</keyword>
<feature type="transmembrane region" description="Helical" evidence="1">
    <location>
        <begin position="222"/>
        <end position="242"/>
    </location>
</feature>
<accession>A0A550JDK4</accession>
<name>A0A550JDK4_9BACT</name>
<feature type="transmembrane region" description="Helical" evidence="1">
    <location>
        <begin position="79"/>
        <end position="98"/>
    </location>
</feature>
<feature type="transmembrane region" description="Helical" evidence="1">
    <location>
        <begin position="248"/>
        <end position="268"/>
    </location>
</feature>
<gene>
    <name evidence="2" type="ORF">FL622_10145</name>
</gene>
<evidence type="ECO:0000313" key="3">
    <source>
        <dbReference type="Proteomes" id="UP000317155"/>
    </source>
</evidence>
<feature type="transmembrane region" description="Helical" evidence="1">
    <location>
        <begin position="54"/>
        <end position="73"/>
    </location>
</feature>
<dbReference type="Pfam" id="PF09991">
    <property type="entry name" value="DUF2232"/>
    <property type="match status" value="1"/>
</dbReference>
<protein>
    <submittedName>
        <fullName evidence="2">DUF2232 domain-containing protein</fullName>
    </submittedName>
</protein>
<dbReference type="AlphaFoldDB" id="A0A550JDK4"/>
<evidence type="ECO:0000313" key="2">
    <source>
        <dbReference type="EMBL" id="TRO81258.1"/>
    </source>
</evidence>
<keyword evidence="1" id="KW-1133">Transmembrane helix</keyword>
<sequence>MRFTPGTPGPAALYQLLGAAATLGLLWAAGVLGPAGMVLAMLSPLPAGYVQMRRGLASGLGVVFLVSGTLWLIDGPGGGLLYLLQFGLASLILPRFLLRGQPWDRAIGATALIGTLLSVSLLFAYAQYSDQATTEVVSGYIQGELAKVDEFYQQAELTPTQAEELKALTAGTADYLLAAYPALIMVANSALLLLVVILLARLSQGHYRIPGPPLYLWKAPEVLIWGVILGGFGVFFATGLAQQLSVNLLTLLLPVYFLQGMAVVAHFFQRRGTAPFLRVMGYMMLVIVNPLPAVVTGIGIFDLWLDFRNPKEKKT</sequence>
<organism evidence="2 3">
    <name type="scientific">Trichloromonas acetexigens</name>
    <dbReference type="NCBI Taxonomy" id="38815"/>
    <lineage>
        <taxon>Bacteria</taxon>
        <taxon>Pseudomonadati</taxon>
        <taxon>Thermodesulfobacteriota</taxon>
        <taxon>Desulfuromonadia</taxon>
        <taxon>Desulfuromonadales</taxon>
        <taxon>Trichloromonadaceae</taxon>
        <taxon>Trichloromonas</taxon>
    </lineage>
</organism>
<dbReference type="RefSeq" id="WP_140396671.1">
    <property type="nucleotide sequence ID" value="NZ_FOJJ01000038.1"/>
</dbReference>
<feature type="transmembrane region" description="Helical" evidence="1">
    <location>
        <begin position="12"/>
        <end position="42"/>
    </location>
</feature>
<feature type="transmembrane region" description="Helical" evidence="1">
    <location>
        <begin position="178"/>
        <end position="202"/>
    </location>
</feature>
<keyword evidence="1" id="KW-0472">Membrane</keyword>
<proteinExistence type="predicted"/>
<dbReference type="InterPro" id="IPR018710">
    <property type="entry name" value="DUF2232"/>
</dbReference>
<evidence type="ECO:0000256" key="1">
    <source>
        <dbReference type="SAM" id="Phobius"/>
    </source>
</evidence>
<comment type="caution">
    <text evidence="2">The sequence shown here is derived from an EMBL/GenBank/DDBJ whole genome shotgun (WGS) entry which is preliminary data.</text>
</comment>
<dbReference type="PANTHER" id="PTHR41324:SF1">
    <property type="entry name" value="DUF2232 DOMAIN-CONTAINING PROTEIN"/>
    <property type="match status" value="1"/>
</dbReference>
<dbReference type="OrthoDB" id="12714at2"/>
<dbReference type="PANTHER" id="PTHR41324">
    <property type="entry name" value="MEMBRANE PROTEIN-RELATED"/>
    <property type="match status" value="1"/>
</dbReference>
<feature type="transmembrane region" description="Helical" evidence="1">
    <location>
        <begin position="110"/>
        <end position="128"/>
    </location>
</feature>
<keyword evidence="3" id="KW-1185">Reference proteome</keyword>